<dbReference type="Pfam" id="PF00825">
    <property type="entry name" value="Ribonuclease_P"/>
    <property type="match status" value="1"/>
</dbReference>
<dbReference type="PANTHER" id="PTHR33992">
    <property type="entry name" value="RIBONUCLEASE P PROTEIN COMPONENT"/>
    <property type="match status" value="1"/>
</dbReference>
<evidence type="ECO:0000256" key="6">
    <source>
        <dbReference type="ARBA" id="ARBA00022884"/>
    </source>
</evidence>
<dbReference type="PROSITE" id="PS00648">
    <property type="entry name" value="RIBONUCLEASE_P"/>
    <property type="match status" value="1"/>
</dbReference>
<dbReference type="InterPro" id="IPR020539">
    <property type="entry name" value="RNase_P_CS"/>
</dbReference>
<evidence type="ECO:0000256" key="4">
    <source>
        <dbReference type="ARBA" id="ARBA00022759"/>
    </source>
</evidence>
<evidence type="ECO:0000313" key="7">
    <source>
        <dbReference type="EMBL" id="GAF93701.1"/>
    </source>
</evidence>
<sequence length="104" mass="11858">RRKDFQRVYRGGVVWKGSCFSLHVLRREDGVRLGIVVPRRFGTAVERNRAKRRLREAFRRIASSPPSADVIVKPANGCERISIEELGRMLVRGVGEALAREVEE</sequence>
<comment type="function">
    <text evidence="1">RNaseP catalyzes the removal of the 5'-leader sequence from pre-tRNA to produce the mature 5'-terminus. It can also cleave other RNA substrates such as 4.5S RNA. The protein component plays an auxiliary but essential role in vivo by binding to the 5'-leader sequence and broadening the substrate specificity of the ribozyme.</text>
</comment>
<dbReference type="PANTHER" id="PTHR33992:SF1">
    <property type="entry name" value="RIBONUCLEASE P PROTEIN COMPONENT"/>
    <property type="match status" value="1"/>
</dbReference>
<reference evidence="7" key="1">
    <citation type="journal article" date="2014" name="Front. Microbiol.">
        <title>High frequency of phylogenetically diverse reductive dehalogenase-homologous genes in deep subseafloor sedimentary metagenomes.</title>
        <authorList>
            <person name="Kawai M."/>
            <person name="Futagami T."/>
            <person name="Toyoda A."/>
            <person name="Takaki Y."/>
            <person name="Nishi S."/>
            <person name="Hori S."/>
            <person name="Arai W."/>
            <person name="Tsubouchi T."/>
            <person name="Morono Y."/>
            <person name="Uchiyama I."/>
            <person name="Ito T."/>
            <person name="Fujiyama A."/>
            <person name="Inagaki F."/>
            <person name="Takami H."/>
        </authorList>
    </citation>
    <scope>NUCLEOTIDE SEQUENCE</scope>
    <source>
        <strain evidence="7">Expedition CK06-06</strain>
    </source>
</reference>
<keyword evidence="4" id="KW-0255">Endonuclease</keyword>
<dbReference type="GO" id="GO:0042781">
    <property type="term" value="F:3'-tRNA processing endoribonuclease activity"/>
    <property type="evidence" value="ECO:0007669"/>
    <property type="project" value="TreeGrafter"/>
</dbReference>
<name>X0U2W7_9ZZZZ</name>
<dbReference type="AlphaFoldDB" id="X0U2W7"/>
<accession>X0U2W7</accession>
<evidence type="ECO:0000256" key="5">
    <source>
        <dbReference type="ARBA" id="ARBA00022801"/>
    </source>
</evidence>
<comment type="caution">
    <text evidence="7">The sequence shown here is derived from an EMBL/GenBank/DDBJ whole genome shotgun (WGS) entry which is preliminary data.</text>
</comment>
<dbReference type="InterPro" id="IPR000100">
    <property type="entry name" value="RNase_P"/>
</dbReference>
<dbReference type="EMBL" id="BARS01017054">
    <property type="protein sequence ID" value="GAF93701.1"/>
    <property type="molecule type" value="Genomic_DNA"/>
</dbReference>
<dbReference type="SUPFAM" id="SSF54211">
    <property type="entry name" value="Ribosomal protein S5 domain 2-like"/>
    <property type="match status" value="1"/>
</dbReference>
<dbReference type="InterPro" id="IPR020568">
    <property type="entry name" value="Ribosomal_Su5_D2-typ_SF"/>
</dbReference>
<dbReference type="GO" id="GO:0000049">
    <property type="term" value="F:tRNA binding"/>
    <property type="evidence" value="ECO:0007669"/>
    <property type="project" value="InterPro"/>
</dbReference>
<keyword evidence="2" id="KW-0819">tRNA processing</keyword>
<dbReference type="NCBIfam" id="TIGR00188">
    <property type="entry name" value="rnpA"/>
    <property type="match status" value="1"/>
</dbReference>
<keyword evidence="3" id="KW-0540">Nuclease</keyword>
<dbReference type="GO" id="GO:0004526">
    <property type="term" value="F:ribonuclease P activity"/>
    <property type="evidence" value="ECO:0007669"/>
    <property type="project" value="InterPro"/>
</dbReference>
<organism evidence="7">
    <name type="scientific">marine sediment metagenome</name>
    <dbReference type="NCBI Taxonomy" id="412755"/>
    <lineage>
        <taxon>unclassified sequences</taxon>
        <taxon>metagenomes</taxon>
        <taxon>ecological metagenomes</taxon>
    </lineage>
</organism>
<keyword evidence="5" id="KW-0378">Hydrolase</keyword>
<protein>
    <submittedName>
        <fullName evidence="7">Uncharacterized protein</fullName>
    </submittedName>
</protein>
<dbReference type="Gene3D" id="3.30.230.10">
    <property type="match status" value="1"/>
</dbReference>
<keyword evidence="6" id="KW-0694">RNA-binding</keyword>
<dbReference type="InterPro" id="IPR014721">
    <property type="entry name" value="Ribsml_uS5_D2-typ_fold_subgr"/>
</dbReference>
<evidence type="ECO:0000256" key="3">
    <source>
        <dbReference type="ARBA" id="ARBA00022722"/>
    </source>
</evidence>
<evidence type="ECO:0000256" key="1">
    <source>
        <dbReference type="ARBA" id="ARBA00002663"/>
    </source>
</evidence>
<proteinExistence type="predicted"/>
<feature type="non-terminal residue" evidence="7">
    <location>
        <position position="1"/>
    </location>
</feature>
<gene>
    <name evidence="7" type="ORF">S01H1_27952</name>
</gene>
<evidence type="ECO:0000256" key="2">
    <source>
        <dbReference type="ARBA" id="ARBA00022694"/>
    </source>
</evidence>
<dbReference type="GO" id="GO:0030677">
    <property type="term" value="C:ribonuclease P complex"/>
    <property type="evidence" value="ECO:0007669"/>
    <property type="project" value="TreeGrafter"/>
</dbReference>